<comment type="caution">
    <text evidence="1">The sequence shown here is derived from an EMBL/GenBank/DDBJ whole genome shotgun (WGS) entry which is preliminary data.</text>
</comment>
<protein>
    <submittedName>
        <fullName evidence="1">Uncharacterized protein</fullName>
    </submittedName>
</protein>
<accession>A0A6G1BWQ9</accession>
<keyword evidence="2" id="KW-1185">Reference proteome</keyword>
<reference evidence="1 2" key="1">
    <citation type="submission" date="2019-11" db="EMBL/GenBank/DDBJ databases">
        <title>Whole genome sequence of Oryza granulata.</title>
        <authorList>
            <person name="Li W."/>
        </authorList>
    </citation>
    <scope>NUCLEOTIDE SEQUENCE [LARGE SCALE GENOMIC DNA]</scope>
    <source>
        <strain evidence="2">cv. Menghai</strain>
        <tissue evidence="1">Leaf</tissue>
    </source>
</reference>
<proteinExistence type="predicted"/>
<evidence type="ECO:0000313" key="2">
    <source>
        <dbReference type="Proteomes" id="UP000479710"/>
    </source>
</evidence>
<organism evidence="1 2">
    <name type="scientific">Oryza meyeriana var. granulata</name>
    <dbReference type="NCBI Taxonomy" id="110450"/>
    <lineage>
        <taxon>Eukaryota</taxon>
        <taxon>Viridiplantae</taxon>
        <taxon>Streptophyta</taxon>
        <taxon>Embryophyta</taxon>
        <taxon>Tracheophyta</taxon>
        <taxon>Spermatophyta</taxon>
        <taxon>Magnoliopsida</taxon>
        <taxon>Liliopsida</taxon>
        <taxon>Poales</taxon>
        <taxon>Poaceae</taxon>
        <taxon>BOP clade</taxon>
        <taxon>Oryzoideae</taxon>
        <taxon>Oryzeae</taxon>
        <taxon>Oryzinae</taxon>
        <taxon>Oryza</taxon>
        <taxon>Oryza meyeriana</taxon>
    </lineage>
</organism>
<dbReference type="Proteomes" id="UP000479710">
    <property type="component" value="Unassembled WGS sequence"/>
</dbReference>
<sequence length="94" mass="10088">MCFFGVASVVYLRHVISGACVAMDTQKVHAVLDWPTPRMGPWALVDELLTFDGKIYILPDADILTDLVADAHPEDHALLQGGLQHATGACRGSG</sequence>
<dbReference type="AlphaFoldDB" id="A0A6G1BWQ9"/>
<name>A0A6G1BWQ9_9ORYZ</name>
<dbReference type="EMBL" id="SPHZ02000011">
    <property type="protein sequence ID" value="KAF0892439.1"/>
    <property type="molecule type" value="Genomic_DNA"/>
</dbReference>
<evidence type="ECO:0000313" key="1">
    <source>
        <dbReference type="EMBL" id="KAF0892439.1"/>
    </source>
</evidence>
<gene>
    <name evidence="1" type="ORF">E2562_016726</name>
</gene>